<name>A0ABT0LDY8_9GAMM</name>
<sequence>MQKSISFQVVNTQLLESGLATTHKFDETGGVIGSSVSADWVLNDSEYNIKPQHCQLLRIDGEFCLMELAGPVYINGATLPIGFEKKVKLKDNDALILGLYHVRVNFGLAGGKQRQASQALEDLFPKTDTDVDLLSDDLFEPIVTASAAVLKDDPLEALDALQSSKVDSLDLLQDELQITSTETADYLLGNDQHWQGQDFIVQADSEFDTDSAIALKQKPSMDNFIMDEKTLDLLESELSSEVGTSWNEELDTGMNHLAVGPLFRGLGVQVGNKNDSNQMQAVAMEMGSSLQAAIKGLLSLHQSVNNSRYAHINKNLQPIEDNPLRLGLGYEDTMKTLFDSQSCAVHLSSQAAIAESLQTIELHNEAVQTAITESLGHILEAFSPEGLMKRFKKYRRASDVQTHSTEHWAWNMYESYYQELTSNRQQGFEKLFWEIFDQAYDKKLRELQRLA</sequence>
<organism evidence="3 4">
    <name type="scientific">Shewanella surugensis</name>
    <dbReference type="NCBI Taxonomy" id="212020"/>
    <lineage>
        <taxon>Bacteria</taxon>
        <taxon>Pseudomonadati</taxon>
        <taxon>Pseudomonadota</taxon>
        <taxon>Gammaproteobacteria</taxon>
        <taxon>Alteromonadales</taxon>
        <taxon>Shewanellaceae</taxon>
        <taxon>Shewanella</taxon>
    </lineage>
</organism>
<dbReference type="Pfam" id="PF20232">
    <property type="entry name" value="T6SS_FHA_C"/>
    <property type="match status" value="1"/>
</dbReference>
<keyword evidence="4" id="KW-1185">Reference proteome</keyword>
<dbReference type="CDD" id="cd00060">
    <property type="entry name" value="FHA"/>
    <property type="match status" value="1"/>
</dbReference>
<reference evidence="3 4" key="1">
    <citation type="submission" date="2022-01" db="EMBL/GenBank/DDBJ databases">
        <title>Whole genome-based taxonomy of the Shewanellaceae.</title>
        <authorList>
            <person name="Martin-Rodriguez A.J."/>
        </authorList>
    </citation>
    <scope>NUCLEOTIDE SEQUENCE [LARGE SCALE GENOMIC DNA]</scope>
    <source>
        <strain evidence="3 4">DSM 17177</strain>
    </source>
</reference>
<dbReference type="SUPFAM" id="SSF49879">
    <property type="entry name" value="SMAD/FHA domain"/>
    <property type="match status" value="1"/>
</dbReference>
<dbReference type="EMBL" id="JAKIKS010000052">
    <property type="protein sequence ID" value="MCL1125545.1"/>
    <property type="molecule type" value="Genomic_DNA"/>
</dbReference>
<feature type="domain" description="FHA" evidence="1">
    <location>
        <begin position="31"/>
        <end position="98"/>
    </location>
</feature>
<dbReference type="InterPro" id="IPR000253">
    <property type="entry name" value="FHA_dom"/>
</dbReference>
<protein>
    <submittedName>
        <fullName evidence="3">Type VI secretion system-associated FHA domain protein TagH</fullName>
    </submittedName>
</protein>
<evidence type="ECO:0000313" key="3">
    <source>
        <dbReference type="EMBL" id="MCL1125545.1"/>
    </source>
</evidence>
<dbReference type="NCBIfam" id="TIGR03354">
    <property type="entry name" value="VI_FHA"/>
    <property type="match status" value="1"/>
</dbReference>
<comment type="caution">
    <text evidence="3">The sequence shown here is derived from an EMBL/GenBank/DDBJ whole genome shotgun (WGS) entry which is preliminary data.</text>
</comment>
<dbReference type="InterPro" id="IPR008984">
    <property type="entry name" value="SMAD_FHA_dom_sf"/>
</dbReference>
<dbReference type="Gene3D" id="2.60.200.20">
    <property type="match status" value="1"/>
</dbReference>
<dbReference type="Pfam" id="PF00498">
    <property type="entry name" value="FHA"/>
    <property type="match status" value="1"/>
</dbReference>
<dbReference type="InterPro" id="IPR017735">
    <property type="entry name" value="T6SS_FHA"/>
</dbReference>
<dbReference type="Proteomes" id="UP001203423">
    <property type="component" value="Unassembled WGS sequence"/>
</dbReference>
<accession>A0ABT0LDY8</accession>
<evidence type="ECO:0000259" key="2">
    <source>
        <dbReference type="Pfam" id="PF20232"/>
    </source>
</evidence>
<evidence type="ECO:0000259" key="1">
    <source>
        <dbReference type="Pfam" id="PF00498"/>
    </source>
</evidence>
<evidence type="ECO:0000313" key="4">
    <source>
        <dbReference type="Proteomes" id="UP001203423"/>
    </source>
</evidence>
<dbReference type="InterPro" id="IPR046883">
    <property type="entry name" value="T6SS_FHA_C"/>
</dbReference>
<proteinExistence type="predicted"/>
<dbReference type="RefSeq" id="WP_248940859.1">
    <property type="nucleotide sequence ID" value="NZ_JAKIKS010000052.1"/>
</dbReference>
<gene>
    <name evidence="3" type="primary">tagH</name>
    <name evidence="3" type="ORF">L2764_13930</name>
</gene>
<feature type="domain" description="Type VI secretion system FHA" evidence="2">
    <location>
        <begin position="264"/>
        <end position="442"/>
    </location>
</feature>